<feature type="region of interest" description="Disordered" evidence="1">
    <location>
        <begin position="1"/>
        <end position="82"/>
    </location>
</feature>
<evidence type="ECO:0000313" key="3">
    <source>
        <dbReference type="Proteomes" id="UP001642482"/>
    </source>
</evidence>
<protein>
    <submittedName>
        <fullName evidence="2">Uncharacterized protein</fullName>
    </submittedName>
</protein>
<gene>
    <name evidence="2" type="ORF">SEUCBS140593_008286</name>
</gene>
<organism evidence="2 3">
    <name type="scientific">Sporothrix eucalyptigena</name>
    <dbReference type="NCBI Taxonomy" id="1812306"/>
    <lineage>
        <taxon>Eukaryota</taxon>
        <taxon>Fungi</taxon>
        <taxon>Dikarya</taxon>
        <taxon>Ascomycota</taxon>
        <taxon>Pezizomycotina</taxon>
        <taxon>Sordariomycetes</taxon>
        <taxon>Sordariomycetidae</taxon>
        <taxon>Ophiostomatales</taxon>
        <taxon>Ophiostomataceae</taxon>
        <taxon>Sporothrix</taxon>
    </lineage>
</organism>
<dbReference type="Proteomes" id="UP001642482">
    <property type="component" value="Unassembled WGS sequence"/>
</dbReference>
<sequence>MVTDEEDHGEDKDDEGAVESDAFEVLTELATDEEVDDDDDDENGDEVDEVDDSEINKEEEDDKLDEAEEDDVEEDDVSNTDSEMEATLVGDGSFVQPLLVVEESYDKVPVDVVPGEADMEDSLEIEEVTSKQQKAPGNTQLVLPSPPLRLSTKLDHPLDRMLVSLSLCASLAVIDWAPQLMRPWTTAAPAGSRWVAVLLLLVWIPVVH</sequence>
<name>A0ABP0CLP5_9PEZI</name>
<reference evidence="2 3" key="1">
    <citation type="submission" date="2024-01" db="EMBL/GenBank/DDBJ databases">
        <authorList>
            <person name="Allen C."/>
            <person name="Tagirdzhanova G."/>
        </authorList>
    </citation>
    <scope>NUCLEOTIDE SEQUENCE [LARGE SCALE GENOMIC DNA]</scope>
</reference>
<accession>A0ABP0CLP5</accession>
<proteinExistence type="predicted"/>
<dbReference type="EMBL" id="CAWUHD010000112">
    <property type="protein sequence ID" value="CAK7232515.1"/>
    <property type="molecule type" value="Genomic_DNA"/>
</dbReference>
<keyword evidence="3" id="KW-1185">Reference proteome</keyword>
<feature type="compositionally biased region" description="Acidic residues" evidence="1">
    <location>
        <begin position="1"/>
        <end position="22"/>
    </location>
</feature>
<comment type="caution">
    <text evidence="2">The sequence shown here is derived from an EMBL/GenBank/DDBJ whole genome shotgun (WGS) entry which is preliminary data.</text>
</comment>
<evidence type="ECO:0000256" key="1">
    <source>
        <dbReference type="SAM" id="MobiDB-lite"/>
    </source>
</evidence>
<feature type="compositionally biased region" description="Acidic residues" evidence="1">
    <location>
        <begin position="30"/>
        <end position="82"/>
    </location>
</feature>
<evidence type="ECO:0000313" key="2">
    <source>
        <dbReference type="EMBL" id="CAK7232515.1"/>
    </source>
</evidence>